<gene>
    <name evidence="1" type="ORF">GPECTOR_9g513</name>
</gene>
<accession>A0A150GRK9</accession>
<organism evidence="1 2">
    <name type="scientific">Gonium pectorale</name>
    <name type="common">Green alga</name>
    <dbReference type="NCBI Taxonomy" id="33097"/>
    <lineage>
        <taxon>Eukaryota</taxon>
        <taxon>Viridiplantae</taxon>
        <taxon>Chlorophyta</taxon>
        <taxon>core chlorophytes</taxon>
        <taxon>Chlorophyceae</taxon>
        <taxon>CS clade</taxon>
        <taxon>Chlamydomonadales</taxon>
        <taxon>Volvocaceae</taxon>
        <taxon>Gonium</taxon>
    </lineage>
</organism>
<proteinExistence type="predicted"/>
<dbReference type="OrthoDB" id="561053at2759"/>
<evidence type="ECO:0000313" key="1">
    <source>
        <dbReference type="EMBL" id="KXZ52469.1"/>
    </source>
</evidence>
<sequence length="131" mass="13990">MGLRGPGAGYMAYLRELFPLGDRKMLAWVEGGNKAKDLLTVINCEDLLGYSKVSGNCDAAIATEASCSCYVPETGLCVLFSLKKEVTRQTVIQAMGQLLNANILSSHRKPVVVLTDLQAGLWIGTPDGIAS</sequence>
<evidence type="ECO:0000313" key="2">
    <source>
        <dbReference type="Proteomes" id="UP000075714"/>
    </source>
</evidence>
<keyword evidence="2" id="KW-1185">Reference proteome</keyword>
<dbReference type="Proteomes" id="UP000075714">
    <property type="component" value="Unassembled WGS sequence"/>
</dbReference>
<name>A0A150GRK9_GONPE</name>
<comment type="caution">
    <text evidence="1">The sequence shown here is derived from an EMBL/GenBank/DDBJ whole genome shotgun (WGS) entry which is preliminary data.</text>
</comment>
<reference evidence="2" key="1">
    <citation type="journal article" date="2016" name="Nat. Commun.">
        <title>The Gonium pectorale genome demonstrates co-option of cell cycle regulation during the evolution of multicellularity.</title>
        <authorList>
            <person name="Hanschen E.R."/>
            <person name="Marriage T.N."/>
            <person name="Ferris P.J."/>
            <person name="Hamaji T."/>
            <person name="Toyoda A."/>
            <person name="Fujiyama A."/>
            <person name="Neme R."/>
            <person name="Noguchi H."/>
            <person name="Minakuchi Y."/>
            <person name="Suzuki M."/>
            <person name="Kawai-Toyooka H."/>
            <person name="Smith D.R."/>
            <person name="Sparks H."/>
            <person name="Anderson J."/>
            <person name="Bakaric R."/>
            <person name="Luria V."/>
            <person name="Karger A."/>
            <person name="Kirschner M.W."/>
            <person name="Durand P.M."/>
            <person name="Michod R.E."/>
            <person name="Nozaki H."/>
            <person name="Olson B.J."/>
        </authorList>
    </citation>
    <scope>NUCLEOTIDE SEQUENCE [LARGE SCALE GENOMIC DNA]</scope>
    <source>
        <strain evidence="2">NIES-2863</strain>
    </source>
</reference>
<dbReference type="EMBL" id="LSYV01000010">
    <property type="protein sequence ID" value="KXZ52469.1"/>
    <property type="molecule type" value="Genomic_DNA"/>
</dbReference>
<protein>
    <submittedName>
        <fullName evidence="1">Uncharacterized protein</fullName>
    </submittedName>
</protein>
<dbReference type="AlphaFoldDB" id="A0A150GRK9"/>